<feature type="non-terminal residue" evidence="2">
    <location>
        <position position="242"/>
    </location>
</feature>
<protein>
    <submittedName>
        <fullName evidence="2">Uncharacterized protein</fullName>
    </submittedName>
</protein>
<evidence type="ECO:0000313" key="3">
    <source>
        <dbReference type="Proteomes" id="UP000250140"/>
    </source>
</evidence>
<reference evidence="2 3" key="1">
    <citation type="journal article" date="2016" name="Nat. Commun.">
        <title>Ectomycorrhizal ecology is imprinted in the genome of the dominant symbiotic fungus Cenococcum geophilum.</title>
        <authorList>
            <consortium name="DOE Joint Genome Institute"/>
            <person name="Peter M."/>
            <person name="Kohler A."/>
            <person name="Ohm R.A."/>
            <person name="Kuo A."/>
            <person name="Krutzmann J."/>
            <person name="Morin E."/>
            <person name="Arend M."/>
            <person name="Barry K.W."/>
            <person name="Binder M."/>
            <person name="Choi C."/>
            <person name="Clum A."/>
            <person name="Copeland A."/>
            <person name="Grisel N."/>
            <person name="Haridas S."/>
            <person name="Kipfer T."/>
            <person name="LaButti K."/>
            <person name="Lindquist E."/>
            <person name="Lipzen A."/>
            <person name="Maire R."/>
            <person name="Meier B."/>
            <person name="Mihaltcheva S."/>
            <person name="Molinier V."/>
            <person name="Murat C."/>
            <person name="Poggeler S."/>
            <person name="Quandt C.A."/>
            <person name="Sperisen C."/>
            <person name="Tritt A."/>
            <person name="Tisserant E."/>
            <person name="Crous P.W."/>
            <person name="Henrissat B."/>
            <person name="Nehls U."/>
            <person name="Egli S."/>
            <person name="Spatafora J.W."/>
            <person name="Grigoriev I.V."/>
            <person name="Martin F.M."/>
        </authorList>
    </citation>
    <scope>NUCLEOTIDE SEQUENCE [LARGE SCALE GENOMIC DNA]</scope>
    <source>
        <strain evidence="2 3">CBS 207.34</strain>
    </source>
</reference>
<feature type="transmembrane region" description="Helical" evidence="1">
    <location>
        <begin position="206"/>
        <end position="228"/>
    </location>
</feature>
<feature type="non-terminal residue" evidence="2">
    <location>
        <position position="1"/>
    </location>
</feature>
<sequence length="242" mass="27504">LLVGLITLPYYRFFNFNTLRPIEDIARHTSEQNSLPIVLALLDRWRTRKRNELDFITIACVAITAIITASFSWNIVADGHWIASALWFASLTLSICGILLSAQQVQVLILLDALPEDPKSPQAFKAVQRYLPQLLLPALSQPFDSERPRDEQFLGNWTVRWKMVFTWQCPMMFTAYSFLCYLIGLTVLVATPLLRRETWGPQSNIAVIYLGSFVLAWGVFIYCSLWGYQPIDLDDGHGEGSG</sequence>
<evidence type="ECO:0000256" key="1">
    <source>
        <dbReference type="SAM" id="Phobius"/>
    </source>
</evidence>
<dbReference type="EMBL" id="KV748891">
    <property type="protein sequence ID" value="OCL12312.1"/>
    <property type="molecule type" value="Genomic_DNA"/>
</dbReference>
<proteinExistence type="predicted"/>
<name>A0A8E2F831_9PEZI</name>
<dbReference type="AlphaFoldDB" id="A0A8E2F831"/>
<evidence type="ECO:0000313" key="2">
    <source>
        <dbReference type="EMBL" id="OCL12312.1"/>
    </source>
</evidence>
<keyword evidence="1" id="KW-0812">Transmembrane</keyword>
<feature type="transmembrane region" description="Helical" evidence="1">
    <location>
        <begin position="53"/>
        <end position="75"/>
    </location>
</feature>
<accession>A0A8E2F831</accession>
<keyword evidence="1" id="KW-0472">Membrane</keyword>
<organism evidence="2 3">
    <name type="scientific">Glonium stellatum</name>
    <dbReference type="NCBI Taxonomy" id="574774"/>
    <lineage>
        <taxon>Eukaryota</taxon>
        <taxon>Fungi</taxon>
        <taxon>Dikarya</taxon>
        <taxon>Ascomycota</taxon>
        <taxon>Pezizomycotina</taxon>
        <taxon>Dothideomycetes</taxon>
        <taxon>Pleosporomycetidae</taxon>
        <taxon>Gloniales</taxon>
        <taxon>Gloniaceae</taxon>
        <taxon>Glonium</taxon>
    </lineage>
</organism>
<keyword evidence="3" id="KW-1185">Reference proteome</keyword>
<gene>
    <name evidence="2" type="ORF">AOQ84DRAFT_263196</name>
</gene>
<dbReference type="OrthoDB" id="630895at2759"/>
<dbReference type="Proteomes" id="UP000250140">
    <property type="component" value="Unassembled WGS sequence"/>
</dbReference>
<feature type="transmembrane region" description="Helical" evidence="1">
    <location>
        <begin position="81"/>
        <end position="100"/>
    </location>
</feature>
<keyword evidence="1" id="KW-1133">Transmembrane helix</keyword>
<feature type="transmembrane region" description="Helical" evidence="1">
    <location>
        <begin position="173"/>
        <end position="194"/>
    </location>
</feature>